<evidence type="ECO:0000313" key="2">
    <source>
        <dbReference type="EMBL" id="QEA44535.1"/>
    </source>
</evidence>
<proteinExistence type="predicted"/>
<dbReference type="PANTHER" id="PTHR21047">
    <property type="entry name" value="DTDP-6-DEOXY-D-GLUCOSE-3,5 EPIMERASE"/>
    <property type="match status" value="1"/>
</dbReference>
<organism evidence="2 3">
    <name type="scientific">Leuconostoc lactis</name>
    <dbReference type="NCBI Taxonomy" id="1246"/>
    <lineage>
        <taxon>Bacteria</taxon>
        <taxon>Bacillati</taxon>
        <taxon>Bacillota</taxon>
        <taxon>Bacilli</taxon>
        <taxon>Lactobacillales</taxon>
        <taxon>Lactobacillaceae</taxon>
        <taxon>Leuconostoc</taxon>
    </lineage>
</organism>
<dbReference type="GO" id="GO:0008830">
    <property type="term" value="F:dTDP-4-dehydrorhamnose 3,5-epimerase activity"/>
    <property type="evidence" value="ECO:0007669"/>
    <property type="project" value="InterPro"/>
</dbReference>
<reference evidence="2 3" key="1">
    <citation type="submission" date="2019-06" db="EMBL/GenBank/DDBJ databases">
        <title>Genome analyses of bacteria isolated from kimchi.</title>
        <authorList>
            <person name="Lee S."/>
            <person name="Ahn S."/>
            <person name="Roh S."/>
        </authorList>
    </citation>
    <scope>NUCLEOTIDE SEQUENCE [LARGE SCALE GENOMIC DNA]</scope>
    <source>
        <strain evidence="2 3">CBA3625</strain>
    </source>
</reference>
<dbReference type="SUPFAM" id="SSF51182">
    <property type="entry name" value="RmlC-like cupins"/>
    <property type="match status" value="1"/>
</dbReference>
<sequence length="197" mass="22078">MTAEFFEKPLAARQVAEIPGMLEFDIPVHGDNRGWFKENFQKEKMVPLGFPESFFAEGKLQNNVSFSRQGVLRGLHAEPWDKYISVADNGKVLGAWVDLRAGESFGHVYQTVIDASKGIFVPRGVANGFQVLSETVSYSYLVNDYWALELKPKYAFVNYADPTLGIEWADVAHAEVSEADKNHPLLKDVVALQPEQL</sequence>
<dbReference type="PANTHER" id="PTHR21047:SF2">
    <property type="entry name" value="THYMIDINE DIPHOSPHO-4-KETO-RHAMNOSE 3,5-EPIMERASE"/>
    <property type="match status" value="1"/>
</dbReference>
<keyword evidence="3" id="KW-1185">Reference proteome</keyword>
<evidence type="ECO:0000256" key="1">
    <source>
        <dbReference type="PIRSR" id="PIRSR600888-3"/>
    </source>
</evidence>
<feature type="site" description="Participates in a stacking interaction with the thymidine ring of dTDP-4-oxo-6-deoxyglucose" evidence="1">
    <location>
        <position position="146"/>
    </location>
</feature>
<dbReference type="GO" id="GO:0000271">
    <property type="term" value="P:polysaccharide biosynthetic process"/>
    <property type="evidence" value="ECO:0007669"/>
    <property type="project" value="TreeGrafter"/>
</dbReference>
<dbReference type="Pfam" id="PF00908">
    <property type="entry name" value="dTDP_sugar_isom"/>
    <property type="match status" value="1"/>
</dbReference>
<gene>
    <name evidence="2" type="ORF">FGL83_07520</name>
</gene>
<dbReference type="Gene3D" id="2.60.120.10">
    <property type="entry name" value="Jelly Rolls"/>
    <property type="match status" value="1"/>
</dbReference>
<protein>
    <submittedName>
        <fullName evidence="2">dTDP-4-dehydrorhamnose 3,5-epimerase</fullName>
    </submittedName>
</protein>
<dbReference type="GO" id="GO:0019305">
    <property type="term" value="P:dTDP-rhamnose biosynthetic process"/>
    <property type="evidence" value="ECO:0007669"/>
    <property type="project" value="TreeGrafter"/>
</dbReference>
<dbReference type="Proteomes" id="UP000321298">
    <property type="component" value="Chromosome"/>
</dbReference>
<dbReference type="InterPro" id="IPR014710">
    <property type="entry name" value="RmlC-like_jellyroll"/>
</dbReference>
<evidence type="ECO:0000313" key="3">
    <source>
        <dbReference type="Proteomes" id="UP000321298"/>
    </source>
</evidence>
<dbReference type="InterPro" id="IPR000888">
    <property type="entry name" value="RmlC-like"/>
</dbReference>
<dbReference type="EMBL" id="CP042387">
    <property type="protein sequence ID" value="QEA44535.1"/>
    <property type="molecule type" value="Genomic_DNA"/>
</dbReference>
<dbReference type="RefSeq" id="WP_147001290.1">
    <property type="nucleotide sequence ID" value="NZ_CP042387.1"/>
</dbReference>
<dbReference type="GO" id="GO:0005829">
    <property type="term" value="C:cytosol"/>
    <property type="evidence" value="ECO:0007669"/>
    <property type="project" value="TreeGrafter"/>
</dbReference>
<name>A0AAP9ECS4_LEULA</name>
<dbReference type="GeneID" id="66532047"/>
<accession>A0AAP9ECS4</accession>
<dbReference type="AlphaFoldDB" id="A0AAP9ECS4"/>
<dbReference type="InterPro" id="IPR011051">
    <property type="entry name" value="RmlC_Cupin_sf"/>
</dbReference>